<evidence type="ECO:0000313" key="8">
    <source>
        <dbReference type="EMBL" id="UYQ71576.1"/>
    </source>
</evidence>
<evidence type="ECO:0000256" key="5">
    <source>
        <dbReference type="ARBA" id="ARBA00022989"/>
    </source>
</evidence>
<sequence>MTQSTPSAEPRLIVPTLNGIYAMGRPLAETAMRVFAGIALIVHGWPKIQNPMGMAGMVEGLGFAPGFFWAPLLAVTEFFGGILLALGLLTRPAAFATMIVLLTTVYAHWVAMGQGWSGAELSILWSTILLYFVMAGGNRFSVDAIIGRQF</sequence>
<keyword evidence="3" id="KW-1003">Cell membrane</keyword>
<keyword evidence="4 7" id="KW-0812">Transmembrane</keyword>
<dbReference type="RefSeq" id="WP_264225227.1">
    <property type="nucleotide sequence ID" value="NZ_CP107716.1"/>
</dbReference>
<protein>
    <submittedName>
        <fullName evidence="8">DoxX family protein</fullName>
    </submittedName>
</protein>
<dbReference type="InterPro" id="IPR032808">
    <property type="entry name" value="DoxX"/>
</dbReference>
<gene>
    <name evidence="8" type="ORF">OF122_16235</name>
</gene>
<keyword evidence="6 7" id="KW-0472">Membrane</keyword>
<keyword evidence="5 7" id="KW-1133">Transmembrane helix</keyword>
<name>A0ABY6IM60_9HYPH</name>
<evidence type="ECO:0000256" key="6">
    <source>
        <dbReference type="ARBA" id="ARBA00023136"/>
    </source>
</evidence>
<dbReference type="PANTHER" id="PTHR33452:SF1">
    <property type="entry name" value="INNER MEMBRANE PROTEIN YPHA-RELATED"/>
    <property type="match status" value="1"/>
</dbReference>
<dbReference type="Proteomes" id="UP001163882">
    <property type="component" value="Chromosome"/>
</dbReference>
<evidence type="ECO:0000256" key="2">
    <source>
        <dbReference type="ARBA" id="ARBA00006679"/>
    </source>
</evidence>
<dbReference type="Pfam" id="PF07681">
    <property type="entry name" value="DoxX"/>
    <property type="match status" value="1"/>
</dbReference>
<dbReference type="InterPro" id="IPR051907">
    <property type="entry name" value="DoxX-like_oxidoreductase"/>
</dbReference>
<comment type="similarity">
    <text evidence="2">Belongs to the DoxX family.</text>
</comment>
<feature type="transmembrane region" description="Helical" evidence="7">
    <location>
        <begin position="123"/>
        <end position="142"/>
    </location>
</feature>
<feature type="transmembrane region" description="Helical" evidence="7">
    <location>
        <begin position="93"/>
        <end position="111"/>
    </location>
</feature>
<organism evidence="8 9">
    <name type="scientific">Pelagibacterium flavum</name>
    <dbReference type="NCBI Taxonomy" id="2984530"/>
    <lineage>
        <taxon>Bacteria</taxon>
        <taxon>Pseudomonadati</taxon>
        <taxon>Pseudomonadota</taxon>
        <taxon>Alphaproteobacteria</taxon>
        <taxon>Hyphomicrobiales</taxon>
        <taxon>Devosiaceae</taxon>
        <taxon>Pelagibacterium</taxon>
    </lineage>
</organism>
<evidence type="ECO:0000256" key="3">
    <source>
        <dbReference type="ARBA" id="ARBA00022475"/>
    </source>
</evidence>
<evidence type="ECO:0000256" key="1">
    <source>
        <dbReference type="ARBA" id="ARBA00004651"/>
    </source>
</evidence>
<evidence type="ECO:0000256" key="4">
    <source>
        <dbReference type="ARBA" id="ARBA00022692"/>
    </source>
</evidence>
<proteinExistence type="inferred from homology"/>
<dbReference type="PANTHER" id="PTHR33452">
    <property type="entry name" value="OXIDOREDUCTASE CATD-RELATED"/>
    <property type="match status" value="1"/>
</dbReference>
<dbReference type="EMBL" id="CP107716">
    <property type="protein sequence ID" value="UYQ71576.1"/>
    <property type="molecule type" value="Genomic_DNA"/>
</dbReference>
<comment type="subcellular location">
    <subcellularLocation>
        <location evidence="1">Cell membrane</location>
        <topology evidence="1">Multi-pass membrane protein</topology>
    </subcellularLocation>
</comment>
<evidence type="ECO:0000256" key="7">
    <source>
        <dbReference type="SAM" id="Phobius"/>
    </source>
</evidence>
<reference evidence="8" key="1">
    <citation type="submission" date="2022-10" db="EMBL/GenBank/DDBJ databases">
        <title>YIM 151497 complete genome.</title>
        <authorList>
            <person name="Chen X."/>
        </authorList>
    </citation>
    <scope>NUCLEOTIDE SEQUENCE</scope>
    <source>
        <strain evidence="8">YIM 151497</strain>
    </source>
</reference>
<keyword evidence="9" id="KW-1185">Reference proteome</keyword>
<evidence type="ECO:0000313" key="9">
    <source>
        <dbReference type="Proteomes" id="UP001163882"/>
    </source>
</evidence>
<feature type="transmembrane region" description="Helical" evidence="7">
    <location>
        <begin position="66"/>
        <end position="86"/>
    </location>
</feature>
<accession>A0ABY6IM60</accession>